<proteinExistence type="predicted"/>
<dbReference type="PANTHER" id="PTHR18901">
    <property type="entry name" value="2-DEOXYGLUCOSE-6-PHOSPHATE PHOSPHATASE 2"/>
    <property type="match status" value="1"/>
</dbReference>
<dbReference type="InterPro" id="IPR023214">
    <property type="entry name" value="HAD_sf"/>
</dbReference>
<dbReference type="EMBL" id="ML119659">
    <property type="protein sequence ID" value="RPA84369.1"/>
    <property type="molecule type" value="Genomic_DNA"/>
</dbReference>
<dbReference type="SUPFAM" id="SSF56784">
    <property type="entry name" value="HAD-like"/>
    <property type="match status" value="1"/>
</dbReference>
<sequence length="311" mass="34698">MTESPPSPSPYHPRHPPIRAIFLDFHGTAVPYCSSSTTWLSHALSTYSLPPFPPLLTALFNGAWREEALTFVYEWADLASHHIPFPAFCKLYTDARTADAHSRVANPGVVELLELLSTRAYVGYPDAAQRRERVELVLVNGGRRNVFAGLKEGEDTSGIQRFFPTDDSCVTVGDLERRGKVPRRKPSPDVYLLALETVNERRRKKGLAGDIAVGECLVLEDSFNGVRSAMEAGMEVVWVPEGEVRELMEVITEGGDAVERLIGGREVTPFVREVMERKVKAGLEAMRAAKEYRRSLVGFDPRTKGIWVEDE</sequence>
<name>A0A3N4IF12_ASCIM</name>
<evidence type="ECO:0000313" key="1">
    <source>
        <dbReference type="EMBL" id="RPA84369.1"/>
    </source>
</evidence>
<dbReference type="OrthoDB" id="40579at2759"/>
<gene>
    <name evidence="1" type="ORF">BJ508DRAFT_359739</name>
</gene>
<dbReference type="AlphaFoldDB" id="A0A3N4IF12"/>
<organism evidence="1 2">
    <name type="scientific">Ascobolus immersus RN42</name>
    <dbReference type="NCBI Taxonomy" id="1160509"/>
    <lineage>
        <taxon>Eukaryota</taxon>
        <taxon>Fungi</taxon>
        <taxon>Dikarya</taxon>
        <taxon>Ascomycota</taxon>
        <taxon>Pezizomycotina</taxon>
        <taxon>Pezizomycetes</taxon>
        <taxon>Pezizales</taxon>
        <taxon>Ascobolaceae</taxon>
        <taxon>Ascobolus</taxon>
    </lineage>
</organism>
<accession>A0A3N4IF12</accession>
<dbReference type="CDD" id="cd07505">
    <property type="entry name" value="HAD_BPGM-like"/>
    <property type="match status" value="1"/>
</dbReference>
<dbReference type="InterPro" id="IPR023198">
    <property type="entry name" value="PGP-like_dom2"/>
</dbReference>
<keyword evidence="2" id="KW-1185">Reference proteome</keyword>
<dbReference type="Gene3D" id="3.40.50.1000">
    <property type="entry name" value="HAD superfamily/HAD-like"/>
    <property type="match status" value="1"/>
</dbReference>
<dbReference type="STRING" id="1160509.A0A3N4IF12"/>
<dbReference type="Proteomes" id="UP000275078">
    <property type="component" value="Unassembled WGS sequence"/>
</dbReference>
<dbReference type="InterPro" id="IPR036412">
    <property type="entry name" value="HAD-like_sf"/>
</dbReference>
<evidence type="ECO:0000313" key="2">
    <source>
        <dbReference type="Proteomes" id="UP000275078"/>
    </source>
</evidence>
<dbReference type="PANTHER" id="PTHR18901:SF38">
    <property type="entry name" value="PSEUDOURIDINE-5'-PHOSPHATASE"/>
    <property type="match status" value="1"/>
</dbReference>
<reference evidence="1 2" key="1">
    <citation type="journal article" date="2018" name="Nat. Ecol. Evol.">
        <title>Pezizomycetes genomes reveal the molecular basis of ectomycorrhizal truffle lifestyle.</title>
        <authorList>
            <person name="Murat C."/>
            <person name="Payen T."/>
            <person name="Noel B."/>
            <person name="Kuo A."/>
            <person name="Morin E."/>
            <person name="Chen J."/>
            <person name="Kohler A."/>
            <person name="Krizsan K."/>
            <person name="Balestrini R."/>
            <person name="Da Silva C."/>
            <person name="Montanini B."/>
            <person name="Hainaut M."/>
            <person name="Levati E."/>
            <person name="Barry K.W."/>
            <person name="Belfiori B."/>
            <person name="Cichocki N."/>
            <person name="Clum A."/>
            <person name="Dockter R.B."/>
            <person name="Fauchery L."/>
            <person name="Guy J."/>
            <person name="Iotti M."/>
            <person name="Le Tacon F."/>
            <person name="Lindquist E.A."/>
            <person name="Lipzen A."/>
            <person name="Malagnac F."/>
            <person name="Mello A."/>
            <person name="Molinier V."/>
            <person name="Miyauchi S."/>
            <person name="Poulain J."/>
            <person name="Riccioni C."/>
            <person name="Rubini A."/>
            <person name="Sitrit Y."/>
            <person name="Splivallo R."/>
            <person name="Traeger S."/>
            <person name="Wang M."/>
            <person name="Zifcakova L."/>
            <person name="Wipf D."/>
            <person name="Zambonelli A."/>
            <person name="Paolocci F."/>
            <person name="Nowrousian M."/>
            <person name="Ottonello S."/>
            <person name="Baldrian P."/>
            <person name="Spatafora J.W."/>
            <person name="Henrissat B."/>
            <person name="Nagy L.G."/>
            <person name="Aury J.M."/>
            <person name="Wincker P."/>
            <person name="Grigoriev I.V."/>
            <person name="Bonfante P."/>
            <person name="Martin F.M."/>
        </authorList>
    </citation>
    <scope>NUCLEOTIDE SEQUENCE [LARGE SCALE GENOMIC DNA]</scope>
    <source>
        <strain evidence="1 2">RN42</strain>
    </source>
</reference>
<dbReference type="Gene3D" id="1.10.150.240">
    <property type="entry name" value="Putative phosphatase, domain 2"/>
    <property type="match status" value="1"/>
</dbReference>
<protein>
    <submittedName>
        <fullName evidence="1">HAD-like protein</fullName>
    </submittedName>
</protein>